<feature type="transmembrane region" description="Helical" evidence="5">
    <location>
        <begin position="35"/>
        <end position="53"/>
    </location>
</feature>
<organism evidence="7 8">
    <name type="scientific">Rhizobium paknamense</name>
    <dbReference type="NCBI Taxonomy" id="1206817"/>
    <lineage>
        <taxon>Bacteria</taxon>
        <taxon>Pseudomonadati</taxon>
        <taxon>Pseudomonadota</taxon>
        <taxon>Alphaproteobacteria</taxon>
        <taxon>Hyphomicrobiales</taxon>
        <taxon>Rhizobiaceae</taxon>
        <taxon>Rhizobium/Agrobacterium group</taxon>
        <taxon>Rhizobium</taxon>
    </lineage>
</organism>
<feature type="transmembrane region" description="Helical" evidence="5">
    <location>
        <begin position="156"/>
        <end position="173"/>
    </location>
</feature>
<feature type="transmembrane region" description="Helical" evidence="5">
    <location>
        <begin position="93"/>
        <end position="110"/>
    </location>
</feature>
<dbReference type="Proteomes" id="UP001235269">
    <property type="component" value="Unassembled WGS sequence"/>
</dbReference>
<feature type="transmembrane region" description="Helical" evidence="5">
    <location>
        <begin position="231"/>
        <end position="260"/>
    </location>
</feature>
<dbReference type="PANTHER" id="PTHR37422:SF17">
    <property type="entry name" value="O-ANTIGEN LIGASE"/>
    <property type="match status" value="1"/>
</dbReference>
<keyword evidence="8" id="KW-1185">Reference proteome</keyword>
<sequence>MRIPKALIVDPNANGLYVMAATALSLFIFAYSARIGSISILVFYGLWFLPLLVNYRRVLGDYRRFFWIYSFAILAFVSTFWSAAPPTTLRSSIQYLTHIFCALLAVRVVSMHNFTRGAIFGTGLVLAYSLAFGHYIADALDGSFSFVGAFESKNQLGFFASLGIYFVFASLFIQRDWTLLLLPVYGVVCLMAAYCLFASESATSVLTVIVIIGASVILKAVTWLSPRHRVVLFAGGAFFGIVAAFAFIYGGGFALILGAFGKDTTLTGRTYLWAQGLEAAKLNPILGMGYQAYWVQGFSEAERLWAEFFIQSRNGFHFHNTYIETTVELGIVGLLNLCMLMLTAVFGNLKRLLSNAHDPEAGLLFGLALLLLIRSFVEIDTLAAYQVGSFLLYFIIGRLALNRMPVTIAAGRSRGRGRRRVYDHDAAFERTTA</sequence>
<feature type="transmembrane region" description="Helical" evidence="5">
    <location>
        <begin position="12"/>
        <end position="29"/>
    </location>
</feature>
<gene>
    <name evidence="7" type="ORF">QO005_004747</name>
</gene>
<keyword evidence="2 5" id="KW-0812">Transmembrane</keyword>
<proteinExistence type="predicted"/>
<evidence type="ECO:0000256" key="4">
    <source>
        <dbReference type="ARBA" id="ARBA00023136"/>
    </source>
</evidence>
<evidence type="ECO:0000256" key="5">
    <source>
        <dbReference type="SAM" id="Phobius"/>
    </source>
</evidence>
<feature type="transmembrane region" description="Helical" evidence="5">
    <location>
        <begin position="65"/>
        <end position="81"/>
    </location>
</feature>
<dbReference type="InterPro" id="IPR051533">
    <property type="entry name" value="WaaL-like"/>
</dbReference>
<comment type="caution">
    <text evidence="7">The sequence shown here is derived from an EMBL/GenBank/DDBJ whole genome shotgun (WGS) entry which is preliminary data.</text>
</comment>
<comment type="subcellular location">
    <subcellularLocation>
        <location evidence="1">Membrane</location>
        <topology evidence="1">Multi-pass membrane protein</topology>
    </subcellularLocation>
</comment>
<feature type="transmembrane region" description="Helical" evidence="5">
    <location>
        <begin position="180"/>
        <end position="199"/>
    </location>
</feature>
<feature type="transmembrane region" description="Helical" evidence="5">
    <location>
        <begin position="205"/>
        <end position="224"/>
    </location>
</feature>
<keyword evidence="3 5" id="KW-1133">Transmembrane helix</keyword>
<evidence type="ECO:0000256" key="2">
    <source>
        <dbReference type="ARBA" id="ARBA00022692"/>
    </source>
</evidence>
<evidence type="ECO:0000313" key="8">
    <source>
        <dbReference type="Proteomes" id="UP001235269"/>
    </source>
</evidence>
<dbReference type="InterPro" id="IPR007016">
    <property type="entry name" value="O-antigen_ligase-rel_domated"/>
</dbReference>
<dbReference type="RefSeq" id="WP_307160462.1">
    <property type="nucleotide sequence ID" value="NZ_JAUSWH010000031.1"/>
</dbReference>
<feature type="transmembrane region" description="Helical" evidence="5">
    <location>
        <begin position="329"/>
        <end position="349"/>
    </location>
</feature>
<dbReference type="Pfam" id="PF04932">
    <property type="entry name" value="Wzy_C"/>
    <property type="match status" value="1"/>
</dbReference>
<evidence type="ECO:0000256" key="3">
    <source>
        <dbReference type="ARBA" id="ARBA00022989"/>
    </source>
</evidence>
<protein>
    <submittedName>
        <fullName evidence="7">Exopolysaccharide production protein ExoQ</fullName>
    </submittedName>
</protein>
<keyword evidence="4 5" id="KW-0472">Membrane</keyword>
<feature type="domain" description="O-antigen ligase-related" evidence="6">
    <location>
        <begin position="188"/>
        <end position="337"/>
    </location>
</feature>
<feature type="transmembrane region" description="Helical" evidence="5">
    <location>
        <begin position="117"/>
        <end position="136"/>
    </location>
</feature>
<feature type="transmembrane region" description="Helical" evidence="5">
    <location>
        <begin position="361"/>
        <end position="377"/>
    </location>
</feature>
<evidence type="ECO:0000259" key="6">
    <source>
        <dbReference type="Pfam" id="PF04932"/>
    </source>
</evidence>
<feature type="transmembrane region" description="Helical" evidence="5">
    <location>
        <begin position="383"/>
        <end position="401"/>
    </location>
</feature>
<dbReference type="PANTHER" id="PTHR37422">
    <property type="entry name" value="TEICHURONIC ACID BIOSYNTHESIS PROTEIN TUAE"/>
    <property type="match status" value="1"/>
</dbReference>
<name>A0ABU0IJE9_9HYPH</name>
<evidence type="ECO:0000313" key="7">
    <source>
        <dbReference type="EMBL" id="MDQ0458385.1"/>
    </source>
</evidence>
<reference evidence="7 8" key="1">
    <citation type="submission" date="2023-07" db="EMBL/GenBank/DDBJ databases">
        <title>Genomic Encyclopedia of Type Strains, Phase IV (KMG-IV): sequencing the most valuable type-strain genomes for metagenomic binning, comparative biology and taxonomic classification.</title>
        <authorList>
            <person name="Goeker M."/>
        </authorList>
    </citation>
    <scope>NUCLEOTIDE SEQUENCE [LARGE SCALE GENOMIC DNA]</scope>
    <source>
        <strain evidence="7 8">DSM 100301</strain>
    </source>
</reference>
<accession>A0ABU0IJE9</accession>
<dbReference type="EMBL" id="JAUSWH010000031">
    <property type="protein sequence ID" value="MDQ0458385.1"/>
    <property type="molecule type" value="Genomic_DNA"/>
</dbReference>
<evidence type="ECO:0000256" key="1">
    <source>
        <dbReference type="ARBA" id="ARBA00004141"/>
    </source>
</evidence>